<comment type="similarity">
    <text evidence="1 3">Belongs to the sorting nexin family.</text>
</comment>
<comment type="function">
    <text evidence="3">Involved in several stages of intracellular trafficking.</text>
</comment>
<dbReference type="PANTHER" id="PTHR45850">
    <property type="entry name" value="SORTING NEXIN FAMILY MEMBER"/>
    <property type="match status" value="1"/>
</dbReference>
<dbReference type="STRING" id="282301.A0A267DW03"/>
<keyword evidence="8" id="KW-1185">Reference proteome</keyword>
<proteinExistence type="inferred from homology"/>
<evidence type="ECO:0000256" key="2">
    <source>
        <dbReference type="ARBA" id="ARBA00022448"/>
    </source>
</evidence>
<evidence type="ECO:0000256" key="1">
    <source>
        <dbReference type="ARBA" id="ARBA00010883"/>
    </source>
</evidence>
<comment type="caution">
    <text evidence="7">The sequence shown here is derived from an EMBL/GenBank/DDBJ whole genome shotgun (WGS) entry which is preliminary data.</text>
</comment>
<gene>
    <name evidence="7" type="ORF">BOX15_Mlig019902g2</name>
</gene>
<accession>A0A267DW03</accession>
<dbReference type="SUPFAM" id="SSF103657">
    <property type="entry name" value="BAR/IMD domain-like"/>
    <property type="match status" value="1"/>
</dbReference>
<feature type="compositionally biased region" description="Basic and acidic residues" evidence="5">
    <location>
        <begin position="1"/>
        <end position="10"/>
    </location>
</feature>
<evidence type="ECO:0000256" key="3">
    <source>
        <dbReference type="PIRNR" id="PIRNR036924"/>
    </source>
</evidence>
<feature type="domain" description="PX" evidence="6">
    <location>
        <begin position="30"/>
        <end position="178"/>
    </location>
</feature>
<evidence type="ECO:0000313" key="8">
    <source>
        <dbReference type="Proteomes" id="UP000215902"/>
    </source>
</evidence>
<dbReference type="InterPro" id="IPR014637">
    <property type="entry name" value="SNX5/SNX6/SNX32"/>
</dbReference>
<dbReference type="InterPro" id="IPR015404">
    <property type="entry name" value="Vps5_C"/>
</dbReference>
<dbReference type="PROSITE" id="PS50195">
    <property type="entry name" value="PX"/>
    <property type="match status" value="1"/>
</dbReference>
<dbReference type="Gene3D" id="1.20.1270.60">
    <property type="entry name" value="Arfaptin homology (AH) domain/BAR domain"/>
    <property type="match status" value="1"/>
</dbReference>
<dbReference type="InterPro" id="IPR036871">
    <property type="entry name" value="PX_dom_sf"/>
</dbReference>
<dbReference type="PANTHER" id="PTHR45850:SF1">
    <property type="entry name" value="SORTING NEXIN 6, ISOFORM B"/>
    <property type="match status" value="1"/>
</dbReference>
<dbReference type="FunFam" id="3.30.1520.10:FF:000001">
    <property type="entry name" value="Sorting nexin"/>
    <property type="match status" value="1"/>
</dbReference>
<dbReference type="AlphaFoldDB" id="A0A267DW03"/>
<dbReference type="PIRSF" id="PIRSF036924">
    <property type="entry name" value="Snx5_Snx6"/>
    <property type="match status" value="1"/>
</dbReference>
<name>A0A267DW03_9PLAT</name>
<dbReference type="OrthoDB" id="9976382at2759"/>
<dbReference type="InterPro" id="IPR001683">
    <property type="entry name" value="PX_dom"/>
</dbReference>
<dbReference type="Proteomes" id="UP000215902">
    <property type="component" value="Unassembled WGS sequence"/>
</dbReference>
<evidence type="ECO:0000259" key="6">
    <source>
        <dbReference type="PROSITE" id="PS50195"/>
    </source>
</evidence>
<organism evidence="7 8">
    <name type="scientific">Macrostomum lignano</name>
    <dbReference type="NCBI Taxonomy" id="282301"/>
    <lineage>
        <taxon>Eukaryota</taxon>
        <taxon>Metazoa</taxon>
        <taxon>Spiralia</taxon>
        <taxon>Lophotrochozoa</taxon>
        <taxon>Platyhelminthes</taxon>
        <taxon>Rhabditophora</taxon>
        <taxon>Macrostomorpha</taxon>
        <taxon>Macrostomida</taxon>
        <taxon>Macrostomidae</taxon>
        <taxon>Macrostomum</taxon>
    </lineage>
</organism>
<dbReference type="SUPFAM" id="SSF64268">
    <property type="entry name" value="PX domain"/>
    <property type="match status" value="1"/>
</dbReference>
<protein>
    <recommendedName>
        <fullName evidence="3">Sorting nexin</fullName>
    </recommendedName>
</protein>
<feature type="coiled-coil region" evidence="4">
    <location>
        <begin position="319"/>
        <end position="353"/>
    </location>
</feature>
<evidence type="ECO:0000256" key="4">
    <source>
        <dbReference type="SAM" id="Coils"/>
    </source>
</evidence>
<sequence>MLEEVDHQVDLSDGPSDNGASKDQRSDTVDLNGTDLKVDISDALSEKERVKFTVRTVTTLVPRFAQPEFSVVRTHEEFVWLADRLAENVDYAGIIIPPVPPTPDFSTSREKLARLGDGEGTMTREEYDKMKSELEAEYLATFKKTVAMHEVFLRRIAEHPKLREDEIFKVFLEYKEDLNVRGKNKKEKVQGFLKSGWKTVDDVILSAQKEKDEFFEGQKKFITSYYSHLKTTLADADRMNRFHKNTADAYIRVSSTVQDCSRMERDKCLADFLFHYGEFCEKYRKLEGRQASDSDLKLADTLHYYVSDCTSAKDLMYRRSRALADYETANKELEKARTKNKAVKKAEDDQEAAYARFTAISESGRAELTEFKKRWVAYFHRSLVEHTELQIKHAKNQAQLLRQSIEQLKRL</sequence>
<keyword evidence="4" id="KW-0175">Coiled coil</keyword>
<dbReference type="InterPro" id="IPR027267">
    <property type="entry name" value="AH/BAR_dom_sf"/>
</dbReference>
<dbReference type="Pfam" id="PF00787">
    <property type="entry name" value="PX"/>
    <property type="match status" value="1"/>
</dbReference>
<keyword evidence="3" id="KW-0653">Protein transport</keyword>
<dbReference type="Pfam" id="PF09325">
    <property type="entry name" value="Vps5"/>
    <property type="match status" value="1"/>
</dbReference>
<evidence type="ECO:0000313" key="7">
    <source>
        <dbReference type="EMBL" id="PAA53493.1"/>
    </source>
</evidence>
<evidence type="ECO:0000256" key="5">
    <source>
        <dbReference type="SAM" id="MobiDB-lite"/>
    </source>
</evidence>
<dbReference type="GO" id="GO:0015031">
    <property type="term" value="P:protein transport"/>
    <property type="evidence" value="ECO:0007669"/>
    <property type="project" value="UniProtKB-KW"/>
</dbReference>
<dbReference type="GO" id="GO:0035091">
    <property type="term" value="F:phosphatidylinositol binding"/>
    <property type="evidence" value="ECO:0007669"/>
    <property type="project" value="UniProtKB-UniRule"/>
</dbReference>
<feature type="coiled-coil region" evidence="4">
    <location>
        <begin position="384"/>
        <end position="411"/>
    </location>
</feature>
<reference evidence="7 8" key="1">
    <citation type="submission" date="2017-06" db="EMBL/GenBank/DDBJ databases">
        <title>A platform for efficient transgenesis in Macrostomum lignano, a flatworm model organism for stem cell research.</title>
        <authorList>
            <person name="Berezikov E."/>
        </authorList>
    </citation>
    <scope>NUCLEOTIDE SEQUENCE [LARGE SCALE GENOMIC DNA]</scope>
    <source>
        <strain evidence="7">DV1</strain>
        <tissue evidence="7">Whole organism</tissue>
    </source>
</reference>
<dbReference type="EMBL" id="NIVC01003081">
    <property type="protein sequence ID" value="PAA53493.1"/>
    <property type="molecule type" value="Genomic_DNA"/>
</dbReference>
<dbReference type="Gene3D" id="3.30.1520.10">
    <property type="entry name" value="Phox-like domain"/>
    <property type="match status" value="1"/>
</dbReference>
<keyword evidence="2 3" id="KW-0813">Transport</keyword>
<feature type="region of interest" description="Disordered" evidence="5">
    <location>
        <begin position="1"/>
        <end position="30"/>
    </location>
</feature>